<keyword evidence="3" id="KW-1185">Reference proteome</keyword>
<dbReference type="PANTHER" id="PTHR20935">
    <property type="entry name" value="PHOSPHOGLYCERATE MUTASE-RELATED"/>
    <property type="match status" value="1"/>
</dbReference>
<dbReference type="SMART" id="SM00855">
    <property type="entry name" value="PGAM"/>
    <property type="match status" value="1"/>
</dbReference>
<dbReference type="Gene3D" id="3.40.50.1240">
    <property type="entry name" value="Phosphoglycerate mutase-like"/>
    <property type="match status" value="1"/>
</dbReference>
<accession>A0A418WT69</accession>
<name>A0A418WT69_9PROT</name>
<dbReference type="InterPro" id="IPR051021">
    <property type="entry name" value="Mito_Ser/Thr_phosphatase"/>
</dbReference>
<dbReference type="InterPro" id="IPR029033">
    <property type="entry name" value="His_PPase_superfam"/>
</dbReference>
<organism evidence="2 3">
    <name type="scientific">Oleomonas cavernae</name>
    <dbReference type="NCBI Taxonomy" id="2320859"/>
    <lineage>
        <taxon>Bacteria</taxon>
        <taxon>Pseudomonadati</taxon>
        <taxon>Pseudomonadota</taxon>
        <taxon>Alphaproteobacteria</taxon>
        <taxon>Acetobacterales</taxon>
        <taxon>Acetobacteraceae</taxon>
        <taxon>Oleomonas</taxon>
    </lineage>
</organism>
<dbReference type="RefSeq" id="WP_119775507.1">
    <property type="nucleotide sequence ID" value="NZ_QYUK01000008.1"/>
</dbReference>
<proteinExistence type="predicted"/>
<evidence type="ECO:0000313" key="2">
    <source>
        <dbReference type="EMBL" id="RJF94451.1"/>
    </source>
</evidence>
<dbReference type="Proteomes" id="UP000284605">
    <property type="component" value="Unassembled WGS sequence"/>
</dbReference>
<reference evidence="2 3" key="1">
    <citation type="submission" date="2018-09" db="EMBL/GenBank/DDBJ databases">
        <authorList>
            <person name="Zhu H."/>
        </authorList>
    </citation>
    <scope>NUCLEOTIDE SEQUENCE [LARGE SCALE GENOMIC DNA]</scope>
    <source>
        <strain evidence="2 3">K1W22B-8</strain>
    </source>
</reference>
<sequence>MGEVYLVRHGQASFGAADYDQLSDLGHAQARHLGAWFGDCGLHFGRVVTGSLRRHKETAAGVLETLPAPLAPPQPEIDVGFNEYDHTEILTRHCPALADPAETKLILAKASSPGRAVQRIFTEAMQRWLSSRHDDDYTESWNAFRGRCLKALWRLAENAGEARRIVVFTSGGPIAAICQSLLDLPDHRMIELNQSIVNSAVTKLLCQPGRVSLSYLNNFAHLERAGSPDAISYR</sequence>
<dbReference type="SUPFAM" id="SSF53254">
    <property type="entry name" value="Phosphoglycerate mutase-like"/>
    <property type="match status" value="1"/>
</dbReference>
<dbReference type="PANTHER" id="PTHR20935:SF0">
    <property type="entry name" value="SERINE_THREONINE-PROTEIN PHOSPHATASE PGAM5, MITOCHONDRIAL"/>
    <property type="match status" value="1"/>
</dbReference>
<dbReference type="AlphaFoldDB" id="A0A418WT69"/>
<dbReference type="Pfam" id="PF00300">
    <property type="entry name" value="His_Phos_1"/>
    <property type="match status" value="2"/>
</dbReference>
<gene>
    <name evidence="2" type="ORF">D3874_01025</name>
</gene>
<dbReference type="EMBL" id="QYUK01000008">
    <property type="protein sequence ID" value="RJF94451.1"/>
    <property type="molecule type" value="Genomic_DNA"/>
</dbReference>
<protein>
    <submittedName>
        <fullName evidence="2">Histidine phosphatase family protein</fullName>
    </submittedName>
</protein>
<dbReference type="GO" id="GO:0016787">
    <property type="term" value="F:hydrolase activity"/>
    <property type="evidence" value="ECO:0007669"/>
    <property type="project" value="UniProtKB-KW"/>
</dbReference>
<keyword evidence="1" id="KW-0378">Hydrolase</keyword>
<dbReference type="InterPro" id="IPR013078">
    <property type="entry name" value="His_Pase_superF_clade-1"/>
</dbReference>
<dbReference type="OrthoDB" id="280692at2"/>
<comment type="caution">
    <text evidence="2">The sequence shown here is derived from an EMBL/GenBank/DDBJ whole genome shotgun (WGS) entry which is preliminary data.</text>
</comment>
<evidence type="ECO:0000313" key="3">
    <source>
        <dbReference type="Proteomes" id="UP000284605"/>
    </source>
</evidence>
<dbReference type="CDD" id="cd07067">
    <property type="entry name" value="HP_PGM_like"/>
    <property type="match status" value="1"/>
</dbReference>
<evidence type="ECO:0000256" key="1">
    <source>
        <dbReference type="ARBA" id="ARBA00022801"/>
    </source>
</evidence>